<keyword evidence="1" id="KW-1133">Transmembrane helix</keyword>
<keyword evidence="1" id="KW-0472">Membrane</keyword>
<evidence type="ECO:0000313" key="2">
    <source>
        <dbReference type="EMBL" id="BBP42535.1"/>
    </source>
</evidence>
<reference evidence="3" key="1">
    <citation type="submission" date="2019-11" db="EMBL/GenBank/DDBJ databases">
        <title>Isolation and characterization of two novel species in the genus Thiomicrorhabdus.</title>
        <authorList>
            <person name="Mochizuki J."/>
            <person name="Kojima H."/>
            <person name="Fukui M."/>
        </authorList>
    </citation>
    <scope>NUCLEOTIDE SEQUENCE [LARGE SCALE GENOMIC DNA]</scope>
    <source>
        <strain evidence="3">AkT22</strain>
    </source>
</reference>
<dbReference type="KEGG" id="tzo:THMIRHAT_02810"/>
<accession>A0A6F8PKB1</accession>
<organism evidence="2 3">
    <name type="scientific">Thiosulfativibrio zosterae</name>
    <dbReference type="NCBI Taxonomy" id="2675053"/>
    <lineage>
        <taxon>Bacteria</taxon>
        <taxon>Pseudomonadati</taxon>
        <taxon>Pseudomonadota</taxon>
        <taxon>Gammaproteobacteria</taxon>
        <taxon>Thiotrichales</taxon>
        <taxon>Piscirickettsiaceae</taxon>
        <taxon>Thiosulfativibrio</taxon>
    </lineage>
</organism>
<feature type="transmembrane region" description="Helical" evidence="1">
    <location>
        <begin position="208"/>
        <end position="231"/>
    </location>
</feature>
<proteinExistence type="predicted"/>
<feature type="transmembrane region" description="Helical" evidence="1">
    <location>
        <begin position="153"/>
        <end position="172"/>
    </location>
</feature>
<dbReference type="AlphaFoldDB" id="A0A6F8PKB1"/>
<dbReference type="EMBL" id="AP021888">
    <property type="protein sequence ID" value="BBP42535.1"/>
    <property type="molecule type" value="Genomic_DNA"/>
</dbReference>
<dbReference type="RefSeq" id="WP_173290047.1">
    <property type="nucleotide sequence ID" value="NZ_AP021888.1"/>
</dbReference>
<keyword evidence="3" id="KW-1185">Reference proteome</keyword>
<name>A0A6F8PKB1_9GAMM</name>
<evidence type="ECO:0000313" key="3">
    <source>
        <dbReference type="Proteomes" id="UP000501466"/>
    </source>
</evidence>
<dbReference type="InterPro" id="IPR010178">
    <property type="entry name" value="Lit"/>
</dbReference>
<evidence type="ECO:0008006" key="4">
    <source>
        <dbReference type="Google" id="ProtNLM"/>
    </source>
</evidence>
<evidence type="ECO:0000256" key="1">
    <source>
        <dbReference type="SAM" id="Phobius"/>
    </source>
</evidence>
<dbReference type="Proteomes" id="UP000501466">
    <property type="component" value="Chromosome"/>
</dbReference>
<feature type="transmembrane region" description="Helical" evidence="1">
    <location>
        <begin position="123"/>
        <end position="141"/>
    </location>
</feature>
<protein>
    <recommendedName>
        <fullName evidence="4">DUF1461 domain-containing protein</fullName>
    </recommendedName>
</protein>
<sequence>MKNTFIKLQTGLWIILSLWVALWLSWQVLAQVNFGYALWYQAGGIQQNIEHYAPLNKYRPDFAQTSDEVRLQLFAGIVNAIQNQGQGLNQLAYENDTGKIPLLRQPEIVHLQDVANLVSFLNTLGWGGLILWISLSVGLMAKNAHFPSQKQAGLVIFGLVFALTLTLISFGAERVFYQLHIWIFPAGHQWFFYYEDSLMSTMMKAPHLFAYIGASLLGLNIALFMAIIQVFQAVKPTKFE</sequence>
<keyword evidence="1" id="KW-0812">Transmembrane</keyword>
<gene>
    <name evidence="2" type="ORF">THMIRHAT_02810</name>
</gene>
<dbReference type="Pfam" id="PF07314">
    <property type="entry name" value="Lit"/>
    <property type="match status" value="1"/>
</dbReference>